<name>G2G9I0_9ACTN</name>
<evidence type="ECO:0000313" key="2">
    <source>
        <dbReference type="EMBL" id="EGX59828.1"/>
    </source>
</evidence>
<dbReference type="InterPro" id="IPR000182">
    <property type="entry name" value="GNAT_dom"/>
</dbReference>
<accession>G2G9I0</accession>
<proteinExistence type="predicted"/>
<evidence type="ECO:0000259" key="1">
    <source>
        <dbReference type="PROSITE" id="PS51186"/>
    </source>
</evidence>
<comment type="caution">
    <text evidence="2">The sequence shown here is derived from an EMBL/GenBank/DDBJ whole genome shotgun (WGS) entry which is preliminary data.</text>
</comment>
<dbReference type="GO" id="GO:0016747">
    <property type="term" value="F:acyltransferase activity, transferring groups other than amino-acyl groups"/>
    <property type="evidence" value="ECO:0007669"/>
    <property type="project" value="InterPro"/>
</dbReference>
<evidence type="ECO:0000313" key="3">
    <source>
        <dbReference type="Proteomes" id="UP000004217"/>
    </source>
</evidence>
<gene>
    <name evidence="2" type="ORF">SZN_10468</name>
</gene>
<keyword evidence="2" id="KW-0808">Transferase</keyword>
<dbReference type="InterPro" id="IPR016181">
    <property type="entry name" value="Acyl_CoA_acyltransferase"/>
</dbReference>
<dbReference type="Proteomes" id="UP000004217">
    <property type="component" value="Unassembled WGS sequence"/>
</dbReference>
<sequence>MGHRHARGGCLGRALLATAEDAAVRAGITLLHLDTGSGSPAERLYGSAGWTRAGVVPGCAAVPDGAPRPTTLSCKHLGPPAAAG</sequence>
<dbReference type="AlphaFoldDB" id="G2G9I0"/>
<reference evidence="2 3" key="1">
    <citation type="submission" date="2011-08" db="EMBL/GenBank/DDBJ databases">
        <authorList>
            <person name="Lin Y."/>
            <person name="Hao X."/>
            <person name="Johnstone L."/>
            <person name="Miller S.J."/>
            <person name="Wei G."/>
            <person name="Rensing C."/>
        </authorList>
    </citation>
    <scope>NUCLEOTIDE SEQUENCE [LARGE SCALE GENOMIC DNA]</scope>
    <source>
        <strain evidence="2 3">K42</strain>
    </source>
</reference>
<organism evidence="2 3">
    <name type="scientific">Streptomyces zinciresistens K42</name>
    <dbReference type="NCBI Taxonomy" id="700597"/>
    <lineage>
        <taxon>Bacteria</taxon>
        <taxon>Bacillati</taxon>
        <taxon>Actinomycetota</taxon>
        <taxon>Actinomycetes</taxon>
        <taxon>Kitasatosporales</taxon>
        <taxon>Streptomycetaceae</taxon>
        <taxon>Streptomyces</taxon>
    </lineage>
</organism>
<dbReference type="EMBL" id="AGBF01000023">
    <property type="protein sequence ID" value="EGX59828.1"/>
    <property type="molecule type" value="Genomic_DNA"/>
</dbReference>
<protein>
    <submittedName>
        <fullName evidence="2">Acetyltransferase</fullName>
    </submittedName>
</protein>
<dbReference type="PROSITE" id="PS51186">
    <property type="entry name" value="GNAT"/>
    <property type="match status" value="1"/>
</dbReference>
<keyword evidence="3" id="KW-1185">Reference proteome</keyword>
<dbReference type="PATRIC" id="fig|700597.3.peg.2040"/>
<feature type="domain" description="N-acetyltransferase" evidence="1">
    <location>
        <begin position="1"/>
        <end position="69"/>
    </location>
</feature>
<dbReference type="Gene3D" id="3.40.630.30">
    <property type="match status" value="1"/>
</dbReference>
<dbReference type="SUPFAM" id="SSF55729">
    <property type="entry name" value="Acyl-CoA N-acyltransferases (Nat)"/>
    <property type="match status" value="1"/>
</dbReference>